<name>A0A379QFF5_SALER</name>
<sequence length="769" mass="86187">MKVSYPIRDKDGKEFRSLEEIMRLIDAEPHGTWLLGGNGLWHGAVHISDVSNPRSALTPDTLSTGEPVPLQFMADGTIVAYRINNDYLKGSWKGQQLCYSSTFVLVKSLCQPDPQKKESWLEFYSLYMHLAPVKDYPASPCYKVRDGHSGIRLRQYREGEYGLPDGQESGDTQVYQAPRSAGKSLNAGDCVVSSRTGRFYVTKNNEATLTTFGLVRLLKGETAGNEQYWVTLDPELMEPDGEIQALMPAWMQKAKERGVFNSVQTVEETDEWKVSAGAPVGFMGCGEYPGEGGGQVDREWFVHLEVLSADPKMPTFLSNPAGVKGEKRTVLAPKGKILYTRQTTAEQETFTATSATLGAQCVRPRNATTPVRDESQTLWYNITGSGWLPEKDIEEAGQYDLLKLGFQPLEENSSGDMTNSPYEGWVPEAFGSVSRAAEQGDEWYEQVPPFYRELVTAMDRDHNGKVTEEEIRQALVVRDPLVRNVVNRLVVKHHSEWCRGRSSGRWEGFYKELDREEVGYCEKWQSDLEWMSGVSPFNNDEPVWHFHPVVFLDVIADKSTDVIEFETTLGIYRISRKSANFILQEEGYKEHPYVPENSSASGVTLGYGYDLGQQTVGSMRATISDFYTEQQLSRLESVVGLSGQAARNSLSGIIDITINKDDATILAMKMKSTYAQTVVNTYPEVLNTHPHCQGALLSLVINRGTSFTIPSPEARIEMKNIQIDFSQGELNDIPTQIRAMKRLWEGRGLNGLIKRREGEAKLFEEGLAQ</sequence>
<dbReference type="GO" id="GO:0031640">
    <property type="term" value="P:killing of cells of another organism"/>
    <property type="evidence" value="ECO:0007669"/>
    <property type="project" value="UniProtKB-KW"/>
</dbReference>
<dbReference type="GO" id="GO:0042742">
    <property type="term" value="P:defense response to bacterium"/>
    <property type="evidence" value="ECO:0007669"/>
    <property type="project" value="UniProtKB-KW"/>
</dbReference>
<dbReference type="GO" id="GO:0003796">
    <property type="term" value="F:lysozyme activity"/>
    <property type="evidence" value="ECO:0007669"/>
    <property type="project" value="InterPro"/>
</dbReference>
<dbReference type="Proteomes" id="UP000254597">
    <property type="component" value="Unassembled WGS sequence"/>
</dbReference>
<protein>
    <submittedName>
        <fullName evidence="4">Phage-related lysozyme (Muraminidase)</fullName>
    </submittedName>
</protein>
<evidence type="ECO:0000256" key="2">
    <source>
        <dbReference type="ARBA" id="ARBA00022638"/>
    </source>
</evidence>
<dbReference type="Gene3D" id="1.10.530.40">
    <property type="match status" value="1"/>
</dbReference>
<evidence type="ECO:0000259" key="3">
    <source>
        <dbReference type="PROSITE" id="PS50222"/>
    </source>
</evidence>
<accession>A0A379QFF5</accession>
<dbReference type="EMBL" id="UGWP01000004">
    <property type="protein sequence ID" value="SUF55956.1"/>
    <property type="molecule type" value="Genomic_DNA"/>
</dbReference>
<evidence type="ECO:0000313" key="4">
    <source>
        <dbReference type="EMBL" id="SUF55956.1"/>
    </source>
</evidence>
<evidence type="ECO:0000256" key="1">
    <source>
        <dbReference type="ARBA" id="ARBA00022529"/>
    </source>
</evidence>
<reference evidence="4 5" key="1">
    <citation type="submission" date="2018-06" db="EMBL/GenBank/DDBJ databases">
        <authorList>
            <consortium name="Pathogen Informatics"/>
            <person name="Doyle S."/>
        </authorList>
    </citation>
    <scope>NUCLEOTIDE SEQUENCE [LARGE SCALE GENOMIC DNA]</scope>
    <source>
        <strain evidence="4 5">NCTC10252</strain>
    </source>
</reference>
<evidence type="ECO:0000313" key="5">
    <source>
        <dbReference type="Proteomes" id="UP000254597"/>
    </source>
</evidence>
<dbReference type="Pfam" id="PF16754">
    <property type="entry name" value="Pesticin"/>
    <property type="match status" value="1"/>
</dbReference>
<keyword evidence="1" id="KW-0929">Antimicrobial</keyword>
<dbReference type="AlphaFoldDB" id="A0A379QFF5"/>
<dbReference type="InterPro" id="IPR002048">
    <property type="entry name" value="EF_hand_dom"/>
</dbReference>
<keyword evidence="2" id="KW-0081">Bacteriolytic enzyme</keyword>
<dbReference type="SUPFAM" id="SSF53955">
    <property type="entry name" value="Lysozyme-like"/>
    <property type="match status" value="1"/>
</dbReference>
<dbReference type="InterPro" id="IPR023346">
    <property type="entry name" value="Lysozyme-like_dom_sf"/>
</dbReference>
<dbReference type="PROSITE" id="PS00018">
    <property type="entry name" value="EF_HAND_1"/>
    <property type="match status" value="1"/>
</dbReference>
<proteinExistence type="predicted"/>
<dbReference type="InterPro" id="IPR031922">
    <property type="entry name" value="Pesticin_C"/>
</dbReference>
<dbReference type="PROSITE" id="PS50222">
    <property type="entry name" value="EF_HAND_2"/>
    <property type="match status" value="1"/>
</dbReference>
<feature type="domain" description="EF-hand" evidence="3">
    <location>
        <begin position="446"/>
        <end position="481"/>
    </location>
</feature>
<organism evidence="4 5">
    <name type="scientific">Salmonella enterica</name>
    <name type="common">Salmonella choleraesuis</name>
    <dbReference type="NCBI Taxonomy" id="28901"/>
    <lineage>
        <taxon>Bacteria</taxon>
        <taxon>Pseudomonadati</taxon>
        <taxon>Pseudomonadota</taxon>
        <taxon>Gammaproteobacteria</taxon>
        <taxon>Enterobacterales</taxon>
        <taxon>Enterobacteriaceae</taxon>
        <taxon>Salmonella</taxon>
    </lineage>
</organism>
<gene>
    <name evidence="4" type="ORF">NCTC10252_01170</name>
</gene>
<dbReference type="InterPro" id="IPR018247">
    <property type="entry name" value="EF_Hand_1_Ca_BS"/>
</dbReference>
<dbReference type="GO" id="GO:0005509">
    <property type="term" value="F:calcium ion binding"/>
    <property type="evidence" value="ECO:0007669"/>
    <property type="project" value="InterPro"/>
</dbReference>
<dbReference type="InterPro" id="IPR023347">
    <property type="entry name" value="Lysozyme_dom_sf"/>
</dbReference>